<evidence type="ECO:0000313" key="1">
    <source>
        <dbReference type="EMBL" id="CAG9538563.1"/>
    </source>
</evidence>
<keyword evidence="2" id="KW-1185">Reference proteome</keyword>
<dbReference type="OrthoDB" id="5868594at2759"/>
<evidence type="ECO:0000313" key="2">
    <source>
        <dbReference type="Proteomes" id="UP000746747"/>
    </source>
</evidence>
<proteinExistence type="predicted"/>
<dbReference type="Proteomes" id="UP000746747">
    <property type="component" value="Unassembled WGS sequence"/>
</dbReference>
<dbReference type="EMBL" id="CAKAEH010001672">
    <property type="protein sequence ID" value="CAG9538563.1"/>
    <property type="molecule type" value="Genomic_DNA"/>
</dbReference>
<comment type="caution">
    <text evidence="1">The sequence shown here is derived from an EMBL/GenBank/DDBJ whole genome shotgun (WGS) entry which is preliminary data.</text>
</comment>
<protein>
    <submittedName>
        <fullName evidence="1">Uncharacterized protein</fullName>
    </submittedName>
</protein>
<accession>A0A8J2M2N7</accession>
<organism evidence="1 2">
    <name type="scientific">Cercopithifilaria johnstoni</name>
    <dbReference type="NCBI Taxonomy" id="2874296"/>
    <lineage>
        <taxon>Eukaryota</taxon>
        <taxon>Metazoa</taxon>
        <taxon>Ecdysozoa</taxon>
        <taxon>Nematoda</taxon>
        <taxon>Chromadorea</taxon>
        <taxon>Rhabditida</taxon>
        <taxon>Spirurina</taxon>
        <taxon>Spiruromorpha</taxon>
        <taxon>Filarioidea</taxon>
        <taxon>Onchocercidae</taxon>
        <taxon>Cercopithifilaria</taxon>
    </lineage>
</organism>
<sequence>MNYKLCAYTSDEKLLTYASRNAEVWVTDRYIRSFMEAVLFDFKANTFAPISGRPWMYHKYIYSKPTVDSFTGYVTPSKYNIPLHLCAVGSYNLTIGNWNKEDFTMKIGKREVLAEPEAFCYFIVSLEFKETDRKPPTSLEIKYGSDTEELCKDEGCKIEAPICLQDLISTDHVIATFRCCCNEDDLCNHFGNKYFEETNQLISST</sequence>
<gene>
    <name evidence="1" type="ORF">CJOHNSTONI_LOCUS8259</name>
</gene>
<dbReference type="AlphaFoldDB" id="A0A8J2M2N7"/>
<reference evidence="1" key="1">
    <citation type="submission" date="2021-09" db="EMBL/GenBank/DDBJ databases">
        <authorList>
            <consortium name="Pathogen Informatics"/>
        </authorList>
    </citation>
    <scope>NUCLEOTIDE SEQUENCE</scope>
</reference>
<name>A0A8J2M2N7_9BILA</name>